<dbReference type="PANTHER" id="PTHR12304">
    <property type="entry name" value="INOSINE-URIDINE PREFERRING NUCLEOSIDE HYDROLASE"/>
    <property type="match status" value="1"/>
</dbReference>
<dbReference type="InterPro" id="IPR023186">
    <property type="entry name" value="IUNH"/>
</dbReference>
<evidence type="ECO:0000313" key="4">
    <source>
        <dbReference type="EMBL" id="MBB5185396.1"/>
    </source>
</evidence>
<keyword evidence="2 4" id="KW-0326">Glycosidase</keyword>
<feature type="domain" description="Inosine/uridine-preferring nucleoside hydrolase" evidence="3">
    <location>
        <begin position="5"/>
        <end position="301"/>
    </location>
</feature>
<dbReference type="PANTHER" id="PTHR12304:SF4">
    <property type="entry name" value="URIDINE NUCLEOSIDASE"/>
    <property type="match status" value="1"/>
</dbReference>
<evidence type="ECO:0000256" key="1">
    <source>
        <dbReference type="ARBA" id="ARBA00022801"/>
    </source>
</evidence>
<dbReference type="AlphaFoldDB" id="A0A7W8FYG4"/>
<evidence type="ECO:0000313" key="5">
    <source>
        <dbReference type="Proteomes" id="UP000521313"/>
    </source>
</evidence>
<evidence type="ECO:0000256" key="2">
    <source>
        <dbReference type="ARBA" id="ARBA00023295"/>
    </source>
</evidence>
<dbReference type="Gene3D" id="3.90.245.10">
    <property type="entry name" value="Ribonucleoside hydrolase-like"/>
    <property type="match status" value="1"/>
</dbReference>
<protein>
    <submittedName>
        <fullName evidence="4">Purine nucleosidase</fullName>
        <ecNumber evidence="4">3.2.2.1</ecNumber>
    </submittedName>
</protein>
<dbReference type="SUPFAM" id="SSF53590">
    <property type="entry name" value="Nucleoside hydrolase"/>
    <property type="match status" value="1"/>
</dbReference>
<dbReference type="RefSeq" id="WP_183376316.1">
    <property type="nucleotide sequence ID" value="NZ_JACHHD010000014.1"/>
</dbReference>
<dbReference type="GO" id="GO:0005829">
    <property type="term" value="C:cytosol"/>
    <property type="evidence" value="ECO:0007669"/>
    <property type="project" value="TreeGrafter"/>
</dbReference>
<dbReference type="InterPro" id="IPR001910">
    <property type="entry name" value="Inosine/uridine_hydrolase_dom"/>
</dbReference>
<name>A0A7W8FYG4_9FIRM</name>
<gene>
    <name evidence="4" type="ORF">HNQ43_001450</name>
</gene>
<accession>A0A7W8FYG4</accession>
<organism evidence="4 5">
    <name type="scientific">Faecalicoccus acidiformans</name>
    <dbReference type="NCBI Taxonomy" id="915173"/>
    <lineage>
        <taxon>Bacteria</taxon>
        <taxon>Bacillati</taxon>
        <taxon>Bacillota</taxon>
        <taxon>Erysipelotrichia</taxon>
        <taxon>Erysipelotrichales</taxon>
        <taxon>Erysipelotrichaceae</taxon>
        <taxon>Faecalicoccus</taxon>
    </lineage>
</organism>
<sequence>MSQKIIIDCDPGIDDSLAILFSLLSSKIEVLGITIVAGNSPVEMGFENAKKILAHIHRLDIPVYCGASQPLKKEFVNALDTHGSDGLGESFLEPIPDYFQEESALSFLSRTLKKEKCSVIAIGPLTNLAQLIQQDLEAFRSIDQLISMGGSYKAQGNCSPVAEYNYWEDPEAARLVFETCDQTNRILHMVGLDVTRKIVLTPEILAYITELDPKEGDFIEKITKFYFEFHLKQENLIGCVINDPLAIAYLLKPDLCEGFLSYVQIETDGLCRGQSVVDAYDFYRHKPNAYILTKVNVLGFFELFLSTILNKKTEELLRLPALLKEDSHD</sequence>
<dbReference type="GO" id="GO:0008477">
    <property type="term" value="F:purine nucleosidase activity"/>
    <property type="evidence" value="ECO:0007669"/>
    <property type="project" value="UniProtKB-EC"/>
</dbReference>
<dbReference type="EMBL" id="JACHHD010000014">
    <property type="protein sequence ID" value="MBB5185396.1"/>
    <property type="molecule type" value="Genomic_DNA"/>
</dbReference>
<keyword evidence="1 4" id="KW-0378">Hydrolase</keyword>
<dbReference type="Pfam" id="PF01156">
    <property type="entry name" value="IU_nuc_hydro"/>
    <property type="match status" value="1"/>
</dbReference>
<reference evidence="4 5" key="1">
    <citation type="submission" date="2020-08" db="EMBL/GenBank/DDBJ databases">
        <title>Genomic Encyclopedia of Type Strains, Phase IV (KMG-IV): sequencing the most valuable type-strain genomes for metagenomic binning, comparative biology and taxonomic classification.</title>
        <authorList>
            <person name="Goeker M."/>
        </authorList>
    </citation>
    <scope>NUCLEOTIDE SEQUENCE [LARGE SCALE GENOMIC DNA]</scope>
    <source>
        <strain evidence="4 5">DSM 26963</strain>
    </source>
</reference>
<dbReference type="GO" id="GO:0006152">
    <property type="term" value="P:purine nucleoside catabolic process"/>
    <property type="evidence" value="ECO:0007669"/>
    <property type="project" value="TreeGrafter"/>
</dbReference>
<dbReference type="EC" id="3.2.2.1" evidence="4"/>
<comment type="caution">
    <text evidence="4">The sequence shown here is derived from an EMBL/GenBank/DDBJ whole genome shotgun (WGS) entry which is preliminary data.</text>
</comment>
<evidence type="ECO:0000259" key="3">
    <source>
        <dbReference type="Pfam" id="PF01156"/>
    </source>
</evidence>
<proteinExistence type="predicted"/>
<dbReference type="Proteomes" id="UP000521313">
    <property type="component" value="Unassembled WGS sequence"/>
</dbReference>
<dbReference type="InterPro" id="IPR036452">
    <property type="entry name" value="Ribo_hydro-like"/>
</dbReference>